<organism evidence="3 4">
    <name type="scientific">Candidatus Barnesiella excrementipullorum</name>
    <dbReference type="NCBI Taxonomy" id="2838479"/>
    <lineage>
        <taxon>Bacteria</taxon>
        <taxon>Pseudomonadati</taxon>
        <taxon>Bacteroidota</taxon>
        <taxon>Bacteroidia</taxon>
        <taxon>Bacteroidales</taxon>
        <taxon>Barnesiellaceae</taxon>
        <taxon>Barnesiella</taxon>
    </lineage>
</organism>
<dbReference type="SUPFAM" id="SSF49464">
    <property type="entry name" value="Carboxypeptidase regulatory domain-like"/>
    <property type="match status" value="1"/>
</dbReference>
<dbReference type="Pfam" id="PF07715">
    <property type="entry name" value="Plug"/>
    <property type="match status" value="1"/>
</dbReference>
<dbReference type="Gene3D" id="2.170.130.10">
    <property type="entry name" value="TonB-dependent receptor, plug domain"/>
    <property type="match status" value="1"/>
</dbReference>
<proteinExistence type="predicted"/>
<dbReference type="InterPro" id="IPR008969">
    <property type="entry name" value="CarboxyPept-like_regulatory"/>
</dbReference>
<keyword evidence="3" id="KW-0675">Receptor</keyword>
<dbReference type="GO" id="GO:0009279">
    <property type="term" value="C:cell outer membrane"/>
    <property type="evidence" value="ECO:0007669"/>
    <property type="project" value="TreeGrafter"/>
</dbReference>
<protein>
    <submittedName>
        <fullName evidence="3">TonB-dependent receptor</fullName>
    </submittedName>
</protein>
<dbReference type="InterPro" id="IPR039426">
    <property type="entry name" value="TonB-dep_rcpt-like"/>
</dbReference>
<dbReference type="Pfam" id="PF13715">
    <property type="entry name" value="CarbopepD_reg_2"/>
    <property type="match status" value="1"/>
</dbReference>
<dbReference type="SUPFAM" id="SSF56935">
    <property type="entry name" value="Porins"/>
    <property type="match status" value="1"/>
</dbReference>
<dbReference type="AlphaFoldDB" id="A0A9D1VPY4"/>
<feature type="domain" description="TonB-dependent receptor plug" evidence="2">
    <location>
        <begin position="122"/>
        <end position="256"/>
    </location>
</feature>
<keyword evidence="1" id="KW-0732">Signal</keyword>
<accession>A0A9D1VPY4</accession>
<dbReference type="InterPro" id="IPR012910">
    <property type="entry name" value="Plug_dom"/>
</dbReference>
<dbReference type="Proteomes" id="UP000824246">
    <property type="component" value="Unassembled WGS sequence"/>
</dbReference>
<gene>
    <name evidence="3" type="ORF">H9982_00450</name>
</gene>
<reference evidence="3" key="2">
    <citation type="submission" date="2021-04" db="EMBL/GenBank/DDBJ databases">
        <authorList>
            <person name="Gilroy R."/>
        </authorList>
    </citation>
    <scope>NUCLEOTIDE SEQUENCE</scope>
    <source>
        <strain evidence="3">ChiHjej12B11-16260</strain>
    </source>
</reference>
<dbReference type="InterPro" id="IPR037066">
    <property type="entry name" value="Plug_dom_sf"/>
</dbReference>
<dbReference type="GO" id="GO:0044718">
    <property type="term" value="P:siderophore transmembrane transport"/>
    <property type="evidence" value="ECO:0007669"/>
    <property type="project" value="TreeGrafter"/>
</dbReference>
<comment type="caution">
    <text evidence="3">The sequence shown here is derived from an EMBL/GenBank/DDBJ whole genome shotgun (WGS) entry which is preliminary data.</text>
</comment>
<evidence type="ECO:0000259" key="2">
    <source>
        <dbReference type="Pfam" id="PF07715"/>
    </source>
</evidence>
<dbReference type="PANTHER" id="PTHR30069">
    <property type="entry name" value="TONB-DEPENDENT OUTER MEMBRANE RECEPTOR"/>
    <property type="match status" value="1"/>
</dbReference>
<sequence>MKYCYVILLLLFSFSLHTICYAVTFSYKGVVADAETDEPLPFATVSLSGPEDYSALSDENGLFSIAAVVEGDYSLQVTYVGYNQLRRELSIHEDISATLKLTQSSNALAEVVVTAHESQGIVSASKINREMMTHLQPTSFTDLLELLPGNISQTPQMGQVNSIHLRETGTLGASGTPVSNSDYSISSLGTLFVVDGAPINTDANLQNIPGTTDASSPEYARDATNKGVDMRTISTDDIESVEIVRGIPSAEYGNLTSGLVNIKRIRRATPLTARFKADEYSKLFSVGKGFSFDRYNMLLNVDAGFLDSKADPRNHLENYKRATFSLRITRDWIGEKWRLTWSPSADYTGSFDDVKTDPDLSYQKIDTYKSSYNRASVTNNFKLLLPHVPWVKGIELFSSVSMQSDRLERRKLVSPQRAAVAPTVWGEGVHDGTFIFSEYVADYVSDGRPFNAFLKAKSELEWNIPFFKILLRGGVEWNYSKNFGLGQIYDPSRPLSATWSTRPRAYRDIPALQNLSSFLETNTVASIGEHEAELQVGLRSIMMVGMDERYLLQGKPYLDPRINLQWRFPSIRVAGKDLDISLSGGFGLTTKMPTLDYLYPDTWYNDIVQLNYYDTRNPLENSRVNIITYIEDITNYELRPARNTKWEVRADFSYNGNRLSVSYFRENLTSGFRYSSFYAPFAYREYDHTAIDADALQGPPSLDDIPYTDRVRLDGYKQASNGSRINKEGVEFQFSSQRIAPLRTAVVINGAWFRSIYTNSLPMFETVSDVVDNRPVSDSYVGLYDWNDGRINEQFNANFMLDTQVPEWGLIFSTSLQCVWYISTQQMWRNGVPVSYLDVADGELHPYTEQSAADPRLQFLVKTYNEASFRKQTVPIALYVNLKVTKNIGKWLRLSLFANRLLDYLPDYTSNGLLVRRNVDPYFGMELNFSL</sequence>
<dbReference type="EMBL" id="DXFB01000010">
    <property type="protein sequence ID" value="HIX44671.1"/>
    <property type="molecule type" value="Genomic_DNA"/>
</dbReference>
<evidence type="ECO:0000256" key="1">
    <source>
        <dbReference type="ARBA" id="ARBA00022729"/>
    </source>
</evidence>
<reference evidence="3" key="1">
    <citation type="journal article" date="2021" name="PeerJ">
        <title>Extensive microbial diversity within the chicken gut microbiome revealed by metagenomics and culture.</title>
        <authorList>
            <person name="Gilroy R."/>
            <person name="Ravi A."/>
            <person name="Getino M."/>
            <person name="Pursley I."/>
            <person name="Horton D.L."/>
            <person name="Alikhan N.F."/>
            <person name="Baker D."/>
            <person name="Gharbi K."/>
            <person name="Hall N."/>
            <person name="Watson M."/>
            <person name="Adriaenssens E.M."/>
            <person name="Foster-Nyarko E."/>
            <person name="Jarju S."/>
            <person name="Secka A."/>
            <person name="Antonio M."/>
            <person name="Oren A."/>
            <person name="Chaudhuri R.R."/>
            <person name="La Ragione R."/>
            <person name="Hildebrand F."/>
            <person name="Pallen M.J."/>
        </authorList>
    </citation>
    <scope>NUCLEOTIDE SEQUENCE</scope>
    <source>
        <strain evidence="3">ChiHjej12B11-16260</strain>
    </source>
</reference>
<dbReference type="Gene3D" id="2.60.40.1120">
    <property type="entry name" value="Carboxypeptidase-like, regulatory domain"/>
    <property type="match status" value="1"/>
</dbReference>
<evidence type="ECO:0000313" key="4">
    <source>
        <dbReference type="Proteomes" id="UP000824246"/>
    </source>
</evidence>
<dbReference type="GO" id="GO:0015344">
    <property type="term" value="F:siderophore uptake transmembrane transporter activity"/>
    <property type="evidence" value="ECO:0007669"/>
    <property type="project" value="TreeGrafter"/>
</dbReference>
<name>A0A9D1VPY4_9BACT</name>
<dbReference type="PANTHER" id="PTHR30069:SF29">
    <property type="entry name" value="HEMOGLOBIN AND HEMOGLOBIN-HAPTOGLOBIN-BINDING PROTEIN 1-RELATED"/>
    <property type="match status" value="1"/>
</dbReference>
<evidence type="ECO:0000313" key="3">
    <source>
        <dbReference type="EMBL" id="HIX44671.1"/>
    </source>
</evidence>